<feature type="domain" description="Peptidase C1A papain C-terminal" evidence="3">
    <location>
        <begin position="7"/>
        <end position="32"/>
    </location>
</feature>
<evidence type="ECO:0000256" key="2">
    <source>
        <dbReference type="SAM" id="SignalP"/>
    </source>
</evidence>
<dbReference type="InterPro" id="IPR038765">
    <property type="entry name" value="Papain-like_cys_pep_sf"/>
</dbReference>
<dbReference type="WBParaSite" id="jg3637">
    <property type="protein sequence ID" value="jg3637"/>
    <property type="gene ID" value="jg3637"/>
</dbReference>
<dbReference type="GO" id="GO:0006508">
    <property type="term" value="P:proteolysis"/>
    <property type="evidence" value="ECO:0007669"/>
    <property type="project" value="InterPro"/>
</dbReference>
<evidence type="ECO:0000256" key="1">
    <source>
        <dbReference type="SAM" id="MobiDB-lite"/>
    </source>
</evidence>
<evidence type="ECO:0000313" key="4">
    <source>
        <dbReference type="Proteomes" id="UP000887574"/>
    </source>
</evidence>
<dbReference type="PROSITE" id="PS00639">
    <property type="entry name" value="THIOL_PROTEASE_HIS"/>
    <property type="match status" value="1"/>
</dbReference>
<dbReference type="Pfam" id="PF00112">
    <property type="entry name" value="Peptidase_C1"/>
    <property type="match status" value="1"/>
</dbReference>
<feature type="chain" id="PRO_5037363656" evidence="2">
    <location>
        <begin position="17"/>
        <end position="85"/>
    </location>
</feature>
<evidence type="ECO:0000259" key="3">
    <source>
        <dbReference type="Pfam" id="PF00112"/>
    </source>
</evidence>
<organism evidence="4 5">
    <name type="scientific">Ditylenchus dipsaci</name>
    <dbReference type="NCBI Taxonomy" id="166011"/>
    <lineage>
        <taxon>Eukaryota</taxon>
        <taxon>Metazoa</taxon>
        <taxon>Ecdysozoa</taxon>
        <taxon>Nematoda</taxon>
        <taxon>Chromadorea</taxon>
        <taxon>Rhabditida</taxon>
        <taxon>Tylenchina</taxon>
        <taxon>Tylenchomorpha</taxon>
        <taxon>Sphaerularioidea</taxon>
        <taxon>Anguinidae</taxon>
        <taxon>Anguininae</taxon>
        <taxon>Ditylenchus</taxon>
    </lineage>
</organism>
<dbReference type="InterPro" id="IPR025660">
    <property type="entry name" value="Pept_his_AS"/>
</dbReference>
<accession>A0A915E910</accession>
<dbReference type="Proteomes" id="UP000887574">
    <property type="component" value="Unplaced"/>
</dbReference>
<sequence length="85" mass="9030">MAFSILQLNHAVLVVGYGTDAKDGDYWIVKNSSSSSSSLPPKISSLPSSSSFFVGAPPGRERIHSHGRNKNNHCGIASKASYPLV</sequence>
<reference evidence="5" key="1">
    <citation type="submission" date="2022-11" db="UniProtKB">
        <authorList>
            <consortium name="WormBaseParasite"/>
        </authorList>
    </citation>
    <scope>IDENTIFICATION</scope>
</reference>
<dbReference type="Gene3D" id="3.90.70.10">
    <property type="entry name" value="Cysteine proteinases"/>
    <property type="match status" value="1"/>
</dbReference>
<protein>
    <submittedName>
        <fullName evidence="5">Peptidase C1A papain C-terminal domain-containing protein</fullName>
    </submittedName>
</protein>
<evidence type="ECO:0000313" key="5">
    <source>
        <dbReference type="WBParaSite" id="jg3637"/>
    </source>
</evidence>
<keyword evidence="4" id="KW-1185">Reference proteome</keyword>
<name>A0A915E910_9BILA</name>
<dbReference type="AlphaFoldDB" id="A0A915E910"/>
<proteinExistence type="predicted"/>
<dbReference type="GO" id="GO:0008234">
    <property type="term" value="F:cysteine-type peptidase activity"/>
    <property type="evidence" value="ECO:0007669"/>
    <property type="project" value="InterPro"/>
</dbReference>
<keyword evidence="2" id="KW-0732">Signal</keyword>
<feature type="region of interest" description="Disordered" evidence="1">
    <location>
        <begin position="57"/>
        <end position="85"/>
    </location>
</feature>
<dbReference type="SUPFAM" id="SSF54001">
    <property type="entry name" value="Cysteine proteinases"/>
    <property type="match status" value="1"/>
</dbReference>
<feature type="signal peptide" evidence="2">
    <location>
        <begin position="1"/>
        <end position="16"/>
    </location>
</feature>
<dbReference type="InterPro" id="IPR000668">
    <property type="entry name" value="Peptidase_C1A_C"/>
</dbReference>